<sequence>MGRTVSPDDLHSWSPHRAEQIKGRALPQAGEDLQALRVVLPELADTLERINRPMAVALAKEPAAVALKLVSLRSMFPDADILQMIEKRPTILQDEEFGQLQGNLEQLQNALPGADVLNLAAQQPLFLFEDVNAILGEMQSLKPAMALPDIVSLLADDAKFASLLLLRLDVRAQVRQGVPRMRYP</sequence>
<name>A0ABP1FM78_9CHLO</name>
<comment type="caution">
    <text evidence="2">The sequence shown here is derived from an EMBL/GenBank/DDBJ whole genome shotgun (WGS) entry which is preliminary data.</text>
</comment>
<evidence type="ECO:0000313" key="3">
    <source>
        <dbReference type="Proteomes" id="UP001497392"/>
    </source>
</evidence>
<keyword evidence="3" id="KW-1185">Reference proteome</keyword>
<feature type="region of interest" description="Disordered" evidence="1">
    <location>
        <begin position="1"/>
        <end position="20"/>
    </location>
</feature>
<evidence type="ECO:0000313" key="2">
    <source>
        <dbReference type="EMBL" id="CAL5219193.1"/>
    </source>
</evidence>
<proteinExistence type="predicted"/>
<accession>A0ABP1FM78</accession>
<dbReference type="Proteomes" id="UP001497392">
    <property type="component" value="Unassembled WGS sequence"/>
</dbReference>
<dbReference type="EMBL" id="CAXHTA020000002">
    <property type="protein sequence ID" value="CAL5219193.1"/>
    <property type="molecule type" value="Genomic_DNA"/>
</dbReference>
<evidence type="ECO:0000256" key="1">
    <source>
        <dbReference type="SAM" id="MobiDB-lite"/>
    </source>
</evidence>
<gene>
    <name evidence="2" type="primary">g981</name>
    <name evidence="2" type="ORF">VP750_LOCUS852</name>
</gene>
<organism evidence="2 3">
    <name type="scientific">Coccomyxa viridis</name>
    <dbReference type="NCBI Taxonomy" id="1274662"/>
    <lineage>
        <taxon>Eukaryota</taxon>
        <taxon>Viridiplantae</taxon>
        <taxon>Chlorophyta</taxon>
        <taxon>core chlorophytes</taxon>
        <taxon>Trebouxiophyceae</taxon>
        <taxon>Trebouxiophyceae incertae sedis</taxon>
        <taxon>Coccomyxaceae</taxon>
        <taxon>Coccomyxa</taxon>
    </lineage>
</organism>
<protein>
    <submittedName>
        <fullName evidence="2">G981 protein</fullName>
    </submittedName>
</protein>
<reference evidence="2 3" key="1">
    <citation type="submission" date="2024-06" db="EMBL/GenBank/DDBJ databases">
        <authorList>
            <person name="Kraege A."/>
            <person name="Thomma B."/>
        </authorList>
    </citation>
    <scope>NUCLEOTIDE SEQUENCE [LARGE SCALE GENOMIC DNA]</scope>
</reference>